<dbReference type="GO" id="GO:0005829">
    <property type="term" value="C:cytosol"/>
    <property type="evidence" value="ECO:0007669"/>
    <property type="project" value="UniProtKB-ARBA"/>
</dbReference>
<dbReference type="Pfam" id="PF02482">
    <property type="entry name" value="Ribosomal_S30AE"/>
    <property type="match status" value="1"/>
</dbReference>
<dbReference type="SUPFAM" id="SSF69754">
    <property type="entry name" value="Ribosome binding protein Y (YfiA homologue)"/>
    <property type="match status" value="1"/>
</dbReference>
<dbReference type="RefSeq" id="WP_111527388.1">
    <property type="nucleotide sequence ID" value="NZ_JBHRSG010000005.1"/>
</dbReference>
<dbReference type="Pfam" id="PF00313">
    <property type="entry name" value="CSD"/>
    <property type="match status" value="1"/>
</dbReference>
<keyword evidence="2" id="KW-0687">Ribonucleoprotein</keyword>
<sequence length="189" mass="21270">MQIPLQITFEGGLEPSDALRARIEREAAKLEKFHDRITSCRVAVIGRSHRQRHGDLYAVRLQITGPDVADVVVDRNPPADHAHEDAFVAVRDAFAAARRRLQDRRRKAQGQVKLHEEPPMGRVVQVYPVDGYGFLESGDGREIYFHRNALLNGDFEKLAVGSHVRFHEREGEKGPQASTVHLVRANGRA</sequence>
<dbReference type="InterPro" id="IPR011129">
    <property type="entry name" value="CSD"/>
</dbReference>
<gene>
    <name evidence="2" type="ORF">DJ017_03390</name>
</gene>
<dbReference type="SMART" id="SM00357">
    <property type="entry name" value="CSP"/>
    <property type="match status" value="1"/>
</dbReference>
<dbReference type="GO" id="GO:0003676">
    <property type="term" value="F:nucleic acid binding"/>
    <property type="evidence" value="ECO:0007669"/>
    <property type="project" value="InterPro"/>
</dbReference>
<accession>A0A328AHU1</accession>
<dbReference type="Gene3D" id="3.30.160.100">
    <property type="entry name" value="Ribosome hibernation promotion factor-like"/>
    <property type="match status" value="1"/>
</dbReference>
<dbReference type="InterPro" id="IPR036567">
    <property type="entry name" value="RHF-like"/>
</dbReference>
<evidence type="ECO:0000313" key="3">
    <source>
        <dbReference type="Proteomes" id="UP000249254"/>
    </source>
</evidence>
<dbReference type="SUPFAM" id="SSF50249">
    <property type="entry name" value="Nucleic acid-binding proteins"/>
    <property type="match status" value="1"/>
</dbReference>
<name>A0A328AHU1_9CAUL</name>
<dbReference type="OrthoDB" id="9782252at2"/>
<dbReference type="InterPro" id="IPR012340">
    <property type="entry name" value="NA-bd_OB-fold"/>
</dbReference>
<dbReference type="Proteomes" id="UP000249254">
    <property type="component" value="Unassembled WGS sequence"/>
</dbReference>
<dbReference type="Gene3D" id="2.40.50.140">
    <property type="entry name" value="Nucleic acid-binding proteins"/>
    <property type="match status" value="1"/>
</dbReference>
<comment type="caution">
    <text evidence="2">The sequence shown here is derived from an EMBL/GenBank/DDBJ whole genome shotgun (WGS) entry which is preliminary data.</text>
</comment>
<keyword evidence="2" id="KW-0689">Ribosomal protein</keyword>
<dbReference type="PROSITE" id="PS51857">
    <property type="entry name" value="CSD_2"/>
    <property type="match status" value="1"/>
</dbReference>
<reference evidence="3" key="1">
    <citation type="submission" date="2018-05" db="EMBL/GenBank/DDBJ databases">
        <authorList>
            <person name="Li X."/>
        </authorList>
    </citation>
    <scope>NUCLEOTIDE SEQUENCE [LARGE SCALE GENOMIC DNA]</scope>
    <source>
        <strain evidence="3">LX32</strain>
    </source>
</reference>
<proteinExistence type="predicted"/>
<dbReference type="AlphaFoldDB" id="A0A328AHU1"/>
<evidence type="ECO:0000313" key="2">
    <source>
        <dbReference type="EMBL" id="RAK53636.1"/>
    </source>
</evidence>
<dbReference type="EMBL" id="QFYQ01000001">
    <property type="protein sequence ID" value="RAK53636.1"/>
    <property type="molecule type" value="Genomic_DNA"/>
</dbReference>
<feature type="domain" description="CSD" evidence="1">
    <location>
        <begin position="118"/>
        <end position="182"/>
    </location>
</feature>
<organism evidence="2 3">
    <name type="scientific">Phenylobacterium soli</name>
    <dbReference type="NCBI Taxonomy" id="2170551"/>
    <lineage>
        <taxon>Bacteria</taxon>
        <taxon>Pseudomonadati</taxon>
        <taxon>Pseudomonadota</taxon>
        <taxon>Alphaproteobacteria</taxon>
        <taxon>Caulobacterales</taxon>
        <taxon>Caulobacteraceae</taxon>
        <taxon>Phenylobacterium</taxon>
    </lineage>
</organism>
<dbReference type="GO" id="GO:0005840">
    <property type="term" value="C:ribosome"/>
    <property type="evidence" value="ECO:0007669"/>
    <property type="project" value="UniProtKB-KW"/>
</dbReference>
<evidence type="ECO:0000259" key="1">
    <source>
        <dbReference type="PROSITE" id="PS51857"/>
    </source>
</evidence>
<dbReference type="InterPro" id="IPR002059">
    <property type="entry name" value="CSP_DNA-bd"/>
</dbReference>
<keyword evidence="3" id="KW-1185">Reference proteome</keyword>
<protein>
    <submittedName>
        <fullName evidence="2">30S ribosomal protein S30</fullName>
    </submittedName>
</protein>
<dbReference type="InterPro" id="IPR003489">
    <property type="entry name" value="RHF/RaiA"/>
</dbReference>